<evidence type="ECO:0000313" key="3">
    <source>
        <dbReference type="Proteomes" id="UP000198668"/>
    </source>
</evidence>
<name>A0A1I3DL51_9LACT</name>
<keyword evidence="3" id="KW-1185">Reference proteome</keyword>
<dbReference type="InterPro" id="IPR001296">
    <property type="entry name" value="Glyco_trans_1"/>
</dbReference>
<dbReference type="InterPro" id="IPR050194">
    <property type="entry name" value="Glycosyltransferase_grp1"/>
</dbReference>
<dbReference type="PANTHER" id="PTHR45947">
    <property type="entry name" value="SULFOQUINOVOSYL TRANSFERASE SQD2"/>
    <property type="match status" value="1"/>
</dbReference>
<sequence>MNILVLTTQYPTFDNIKKNKSTFFLHQYTRNWQKEGNKVLVIHTMPVYPKVFQNVVNLKKNKIINKLNLYQNDSFFYKESKYNYESVEIFRLPIKKYIPHGAFFNKDIKDCFYKVNNYLKEKDFKYDIILTDFLNPSLIIGKKLYKETNNNVKLYSILHATDFSYLNNNFLRGYFIRNLKAIDGIGFRSEQQYKIFSNKYFTPATNFLITSGLPKKYLEENINPRKKIKKIITVSRLIKRKNIDTIIQALYHLNKNGENIFLEIIGEGPEENNLKSLITKLDLWEYCAFINKLPRDKIIEKMNKSDCFILVSDRETFGMTYVEAMSQGCITIGSKGEGIDSVLIDGFNGFLSTTKDSKELASKITTINNMNKKEILSISYNAHETAKKMTDEKLASNLIEVFEGLIKSKLYS</sequence>
<protein>
    <submittedName>
        <fullName evidence="2">Glycosyltransferase involved in cell wall bisynthesis</fullName>
    </submittedName>
</protein>
<accession>A0A1I3DL51</accession>
<organism evidence="2 3">
    <name type="scientific">Pisciglobus halotolerans</name>
    <dbReference type="NCBI Taxonomy" id="745365"/>
    <lineage>
        <taxon>Bacteria</taxon>
        <taxon>Bacillati</taxon>
        <taxon>Bacillota</taxon>
        <taxon>Bacilli</taxon>
        <taxon>Lactobacillales</taxon>
        <taxon>Carnobacteriaceae</taxon>
    </lineage>
</organism>
<dbReference type="SUPFAM" id="SSF53756">
    <property type="entry name" value="UDP-Glycosyltransferase/glycogen phosphorylase"/>
    <property type="match status" value="1"/>
</dbReference>
<dbReference type="EMBL" id="FOQE01000042">
    <property type="protein sequence ID" value="SFH87309.1"/>
    <property type="molecule type" value="Genomic_DNA"/>
</dbReference>
<dbReference type="PANTHER" id="PTHR45947:SF3">
    <property type="entry name" value="SULFOQUINOVOSYL TRANSFERASE SQD2"/>
    <property type="match status" value="1"/>
</dbReference>
<reference evidence="2 3" key="1">
    <citation type="submission" date="2016-10" db="EMBL/GenBank/DDBJ databases">
        <authorList>
            <person name="de Groot N.N."/>
        </authorList>
    </citation>
    <scope>NUCLEOTIDE SEQUENCE [LARGE SCALE GENOMIC DNA]</scope>
    <source>
        <strain evidence="2 3">DSM 27630</strain>
    </source>
</reference>
<dbReference type="Pfam" id="PF00534">
    <property type="entry name" value="Glycos_transf_1"/>
    <property type="match status" value="1"/>
</dbReference>
<keyword evidence="2" id="KW-0808">Transferase</keyword>
<dbReference type="Proteomes" id="UP000198668">
    <property type="component" value="Unassembled WGS sequence"/>
</dbReference>
<dbReference type="Gene3D" id="3.40.50.2000">
    <property type="entry name" value="Glycogen Phosphorylase B"/>
    <property type="match status" value="2"/>
</dbReference>
<proteinExistence type="predicted"/>
<dbReference type="RefSeq" id="WP_177186233.1">
    <property type="nucleotide sequence ID" value="NZ_FOQE01000042.1"/>
</dbReference>
<evidence type="ECO:0000259" key="1">
    <source>
        <dbReference type="Pfam" id="PF00534"/>
    </source>
</evidence>
<evidence type="ECO:0000313" key="2">
    <source>
        <dbReference type="EMBL" id="SFH87309.1"/>
    </source>
</evidence>
<dbReference type="AlphaFoldDB" id="A0A1I3DL51"/>
<gene>
    <name evidence="2" type="ORF">SAMN04489868_1426</name>
</gene>
<dbReference type="CDD" id="cd03801">
    <property type="entry name" value="GT4_PimA-like"/>
    <property type="match status" value="1"/>
</dbReference>
<feature type="domain" description="Glycosyl transferase family 1" evidence="1">
    <location>
        <begin position="222"/>
        <end position="373"/>
    </location>
</feature>
<dbReference type="GO" id="GO:0016757">
    <property type="term" value="F:glycosyltransferase activity"/>
    <property type="evidence" value="ECO:0007669"/>
    <property type="project" value="InterPro"/>
</dbReference>